<sequence length="109" mass="11764">MTKPPISNNHPPPRALSADAIYHSLASNYHVTPCCHYGDWRRRHGNLAECFGAAPRSVSSPPSSRLDCGLFGRLKNPEKRQTGTTSPSTRVTPIAVPFLGGASRCCVCC</sequence>
<name>A0AAW0NAX4_9GOBI</name>
<keyword evidence="2" id="KW-1185">Reference proteome</keyword>
<reference evidence="2" key="1">
    <citation type="submission" date="2024-04" db="EMBL/GenBank/DDBJ databases">
        <title>Salinicola lusitanus LLJ914,a marine bacterium isolated from the Okinawa Trough.</title>
        <authorList>
            <person name="Li J."/>
        </authorList>
    </citation>
    <scope>NUCLEOTIDE SEQUENCE [LARGE SCALE GENOMIC DNA]</scope>
</reference>
<protein>
    <submittedName>
        <fullName evidence="1">Uncharacterized protein</fullName>
    </submittedName>
</protein>
<organism evidence="1 2">
    <name type="scientific">Mugilogobius chulae</name>
    <name type="common">yellowstripe goby</name>
    <dbReference type="NCBI Taxonomy" id="88201"/>
    <lineage>
        <taxon>Eukaryota</taxon>
        <taxon>Metazoa</taxon>
        <taxon>Chordata</taxon>
        <taxon>Craniata</taxon>
        <taxon>Vertebrata</taxon>
        <taxon>Euteleostomi</taxon>
        <taxon>Actinopterygii</taxon>
        <taxon>Neopterygii</taxon>
        <taxon>Teleostei</taxon>
        <taxon>Neoteleostei</taxon>
        <taxon>Acanthomorphata</taxon>
        <taxon>Gobiaria</taxon>
        <taxon>Gobiiformes</taxon>
        <taxon>Gobioidei</taxon>
        <taxon>Gobiidae</taxon>
        <taxon>Gobionellinae</taxon>
        <taxon>Mugilogobius</taxon>
    </lineage>
</organism>
<proteinExistence type="predicted"/>
<evidence type="ECO:0000313" key="2">
    <source>
        <dbReference type="Proteomes" id="UP001460270"/>
    </source>
</evidence>
<dbReference type="EMBL" id="JBBPFD010000016">
    <property type="protein sequence ID" value="KAK7893598.1"/>
    <property type="molecule type" value="Genomic_DNA"/>
</dbReference>
<dbReference type="Proteomes" id="UP001460270">
    <property type="component" value="Unassembled WGS sequence"/>
</dbReference>
<gene>
    <name evidence="1" type="ORF">WMY93_022750</name>
</gene>
<dbReference type="AlphaFoldDB" id="A0AAW0NAX4"/>
<evidence type="ECO:0000313" key="1">
    <source>
        <dbReference type="EMBL" id="KAK7893598.1"/>
    </source>
</evidence>
<comment type="caution">
    <text evidence="1">The sequence shown here is derived from an EMBL/GenBank/DDBJ whole genome shotgun (WGS) entry which is preliminary data.</text>
</comment>
<accession>A0AAW0NAX4</accession>